<evidence type="ECO:0000313" key="4">
    <source>
        <dbReference type="Proteomes" id="UP001479436"/>
    </source>
</evidence>
<evidence type="ECO:0000256" key="1">
    <source>
        <dbReference type="SAM" id="MobiDB-lite"/>
    </source>
</evidence>
<comment type="caution">
    <text evidence="3">The sequence shown here is derived from an EMBL/GenBank/DDBJ whole genome shotgun (WGS) entry which is preliminary data.</text>
</comment>
<keyword evidence="2" id="KW-0732">Signal</keyword>
<keyword evidence="4" id="KW-1185">Reference proteome</keyword>
<proteinExistence type="predicted"/>
<gene>
    <name evidence="3" type="ORF">K7432_017068</name>
</gene>
<evidence type="ECO:0000256" key="2">
    <source>
        <dbReference type="SAM" id="SignalP"/>
    </source>
</evidence>
<evidence type="ECO:0000313" key="3">
    <source>
        <dbReference type="EMBL" id="KAK9674638.1"/>
    </source>
</evidence>
<organism evidence="3 4">
    <name type="scientific">Basidiobolus ranarum</name>
    <dbReference type="NCBI Taxonomy" id="34480"/>
    <lineage>
        <taxon>Eukaryota</taxon>
        <taxon>Fungi</taxon>
        <taxon>Fungi incertae sedis</taxon>
        <taxon>Zoopagomycota</taxon>
        <taxon>Entomophthoromycotina</taxon>
        <taxon>Basidiobolomycetes</taxon>
        <taxon>Basidiobolales</taxon>
        <taxon>Basidiobolaceae</taxon>
        <taxon>Basidiobolus</taxon>
    </lineage>
</organism>
<feature type="chain" id="PRO_5047404086" evidence="2">
    <location>
        <begin position="19"/>
        <end position="204"/>
    </location>
</feature>
<protein>
    <submittedName>
        <fullName evidence="3">Uncharacterized protein</fullName>
    </submittedName>
</protein>
<sequence length="204" mass="23880">MLQLSFAGALLMATLAYGHHLQFAHHGAGNSIARATVADTDFGSLFHSTEGVLIPSFFLDEEIEITPEEGQLRRIRIRKLLRRKPIHKRIKKHPKKKVELPIDEGLETGDKGTEVAPTGEPTTDSPDTKVTTTTPDEESEADQDTAPEETELYRRYGGSRRYDYDRYRRHDYDRYRRHDYDRYRRYGYDRYRRYGSGRRYGRSY</sequence>
<dbReference type="Proteomes" id="UP001479436">
    <property type="component" value="Unassembled WGS sequence"/>
</dbReference>
<reference evidence="3 4" key="1">
    <citation type="submission" date="2023-04" db="EMBL/GenBank/DDBJ databases">
        <title>Genome of Basidiobolus ranarum AG-B5.</title>
        <authorList>
            <person name="Stajich J.E."/>
            <person name="Carter-House D."/>
            <person name="Gryganskyi A."/>
        </authorList>
    </citation>
    <scope>NUCLEOTIDE SEQUENCE [LARGE SCALE GENOMIC DNA]</scope>
    <source>
        <strain evidence="3 4">AG-B5</strain>
    </source>
</reference>
<feature type="signal peptide" evidence="2">
    <location>
        <begin position="1"/>
        <end position="18"/>
    </location>
</feature>
<accession>A0ABR2VKT8</accession>
<feature type="compositionally biased region" description="Low complexity" evidence="1">
    <location>
        <begin position="121"/>
        <end position="134"/>
    </location>
</feature>
<feature type="compositionally biased region" description="Acidic residues" evidence="1">
    <location>
        <begin position="135"/>
        <end position="150"/>
    </location>
</feature>
<dbReference type="EMBL" id="JASJQH010010182">
    <property type="protein sequence ID" value="KAK9674638.1"/>
    <property type="molecule type" value="Genomic_DNA"/>
</dbReference>
<name>A0ABR2VKT8_9FUNG</name>
<feature type="region of interest" description="Disordered" evidence="1">
    <location>
        <begin position="88"/>
        <end position="157"/>
    </location>
</feature>